<dbReference type="GO" id="GO:0009294">
    <property type="term" value="P:DNA-mediated transformation"/>
    <property type="evidence" value="ECO:0007669"/>
    <property type="project" value="InterPro"/>
</dbReference>
<dbReference type="PANTHER" id="PTHR43022:SF1">
    <property type="entry name" value="PROTEIN SMF"/>
    <property type="match status" value="1"/>
</dbReference>
<dbReference type="SUPFAM" id="SSF47781">
    <property type="entry name" value="RuvA domain 2-like"/>
    <property type="match status" value="1"/>
</dbReference>
<dbReference type="NCBIfam" id="TIGR00732">
    <property type="entry name" value="dprA"/>
    <property type="match status" value="1"/>
</dbReference>
<dbReference type="EMBL" id="LSZQ01000061">
    <property type="protein sequence ID" value="KXU34499.1"/>
    <property type="molecule type" value="Genomic_DNA"/>
</dbReference>
<dbReference type="Pfam" id="PF02481">
    <property type="entry name" value="DNA_processg_A"/>
    <property type="match status" value="1"/>
</dbReference>
<feature type="region of interest" description="Disordered" evidence="2">
    <location>
        <begin position="305"/>
        <end position="333"/>
    </location>
</feature>
<dbReference type="PANTHER" id="PTHR43022">
    <property type="entry name" value="PROTEIN SMF"/>
    <property type="match status" value="1"/>
</dbReference>
<evidence type="ECO:0000259" key="4">
    <source>
        <dbReference type="Pfam" id="PF17782"/>
    </source>
</evidence>
<dbReference type="InterPro" id="IPR003488">
    <property type="entry name" value="DprA"/>
</dbReference>
<evidence type="ECO:0000256" key="2">
    <source>
        <dbReference type="SAM" id="MobiDB-lite"/>
    </source>
</evidence>
<evidence type="ECO:0000313" key="5">
    <source>
        <dbReference type="EMBL" id="KXU34499.1"/>
    </source>
</evidence>
<keyword evidence="6" id="KW-1185">Reference proteome</keyword>
<feature type="domain" description="Smf/DprA SLOG" evidence="3">
    <location>
        <begin position="84"/>
        <end position="291"/>
    </location>
</feature>
<accession>A0A139SIX3</accession>
<dbReference type="Pfam" id="PF17782">
    <property type="entry name" value="WHD_DprA"/>
    <property type="match status" value="1"/>
</dbReference>
<comment type="caution">
    <text evidence="5">The sequence shown here is derived from an EMBL/GenBank/DDBJ whole genome shotgun (WGS) entry which is preliminary data.</text>
</comment>
<dbReference type="InterPro" id="IPR010994">
    <property type="entry name" value="RuvA_2-like"/>
</dbReference>
<reference evidence="6" key="1">
    <citation type="submission" date="2016-02" db="EMBL/GenBank/DDBJ databases">
        <authorList>
            <person name="Sanders J.G."/>
            <person name="Lin J.Y."/>
            <person name="Wertz J.T."/>
            <person name="Russell J.A."/>
            <person name="Moreau C.S."/>
            <person name="Powell S."/>
        </authorList>
    </citation>
    <scope>NUCLEOTIDE SEQUENCE [LARGE SCALE GENOMIC DNA]</scope>
    <source>
        <strain evidence="6">CAG34</strain>
    </source>
</reference>
<dbReference type="Gene3D" id="3.40.50.450">
    <property type="match status" value="1"/>
</dbReference>
<protein>
    <submittedName>
        <fullName evidence="5">DNA processing protein DprA</fullName>
    </submittedName>
</protein>
<dbReference type="AlphaFoldDB" id="A0A139SIX3"/>
<dbReference type="OrthoDB" id="9785707at2"/>
<dbReference type="InterPro" id="IPR041614">
    <property type="entry name" value="DprA_WH"/>
</dbReference>
<feature type="domain" description="DprA winged helix" evidence="4">
    <location>
        <begin position="340"/>
        <end position="391"/>
    </location>
</feature>
<gene>
    <name evidence="5" type="ORF">AXK11_08190</name>
</gene>
<evidence type="ECO:0000313" key="6">
    <source>
        <dbReference type="Proteomes" id="UP000070058"/>
    </source>
</evidence>
<proteinExistence type="inferred from homology"/>
<dbReference type="Gene3D" id="1.10.10.10">
    <property type="entry name" value="Winged helix-like DNA-binding domain superfamily/Winged helix DNA-binding domain"/>
    <property type="match status" value="1"/>
</dbReference>
<dbReference type="STRING" id="1548207.AXK11_08190"/>
<evidence type="ECO:0000259" key="3">
    <source>
        <dbReference type="Pfam" id="PF02481"/>
    </source>
</evidence>
<comment type="similarity">
    <text evidence="1">Belongs to the DprA/Smf family.</text>
</comment>
<evidence type="ECO:0000256" key="1">
    <source>
        <dbReference type="ARBA" id="ARBA00006525"/>
    </source>
</evidence>
<dbReference type="Proteomes" id="UP000070058">
    <property type="component" value="Unassembled WGS sequence"/>
</dbReference>
<organism evidence="5 6">
    <name type="scientific">Cephaloticoccus primus</name>
    <dbReference type="NCBI Taxonomy" id="1548207"/>
    <lineage>
        <taxon>Bacteria</taxon>
        <taxon>Pseudomonadati</taxon>
        <taxon>Verrucomicrobiota</taxon>
        <taxon>Opitutia</taxon>
        <taxon>Opitutales</taxon>
        <taxon>Opitutaceae</taxon>
        <taxon>Cephaloticoccus</taxon>
    </lineage>
</organism>
<dbReference type="InterPro" id="IPR057666">
    <property type="entry name" value="DrpA_SLOG"/>
</dbReference>
<sequence>MNGELTERQAFLVLNALPNIGPITLHRLLAALGDDPREVLKASTRTLESVQGVGPAISSVLVNWDKHFDLSREESWIERVGGSFLIQSDAEYSSLLKEISDPPIGLYRKGNYDFSKPCVAIVGSRKTTAYGLKVAEHFAAELARIGFCIVSGMARGIDTAAHRGALSAGGSTVAVMGCGLDTIYPPENLDLYRQIVETGAVISEFPFGRRPDRQTFPMRNRLISGLSEAIVVVESGVSGGSMITARFGSEQGRIVGAIPGRIDQETSRGCNELIRDGVTLLTSVDDLLAELEYLHGKLRLPTLPTASAAAGNAPPERGGPEIEGRAEPSSTDAVNVYGRAPDLSPDEARVLACFSGGEILRPDEIAAQTGLSAGQVSPLLMMLEIKRCLVRRLDGAFEPSPGALR</sequence>
<name>A0A139SIX3_9BACT</name>
<dbReference type="InterPro" id="IPR036388">
    <property type="entry name" value="WH-like_DNA-bd_sf"/>
</dbReference>
<dbReference type="SUPFAM" id="SSF102405">
    <property type="entry name" value="MCP/YpsA-like"/>
    <property type="match status" value="1"/>
</dbReference>
<dbReference type="RefSeq" id="WP_068631109.1">
    <property type="nucleotide sequence ID" value="NZ_LSZQ01000061.1"/>
</dbReference>